<keyword evidence="3" id="KW-1185">Reference proteome</keyword>
<dbReference type="AlphaFoldDB" id="A0AAD1RLB9"/>
<dbReference type="EMBL" id="OW240914">
    <property type="protein sequence ID" value="CAH2273840.1"/>
    <property type="molecule type" value="Genomic_DNA"/>
</dbReference>
<evidence type="ECO:0000256" key="1">
    <source>
        <dbReference type="SAM" id="MobiDB-lite"/>
    </source>
</evidence>
<feature type="compositionally biased region" description="Basic and acidic residues" evidence="1">
    <location>
        <begin position="233"/>
        <end position="245"/>
    </location>
</feature>
<organism evidence="2 3">
    <name type="scientific">Pelobates cultripes</name>
    <name type="common">Western spadefoot toad</name>
    <dbReference type="NCBI Taxonomy" id="61616"/>
    <lineage>
        <taxon>Eukaryota</taxon>
        <taxon>Metazoa</taxon>
        <taxon>Chordata</taxon>
        <taxon>Craniata</taxon>
        <taxon>Vertebrata</taxon>
        <taxon>Euteleostomi</taxon>
        <taxon>Amphibia</taxon>
        <taxon>Batrachia</taxon>
        <taxon>Anura</taxon>
        <taxon>Pelobatoidea</taxon>
        <taxon>Pelobatidae</taxon>
        <taxon>Pelobates</taxon>
    </lineage>
</organism>
<evidence type="ECO:0000313" key="2">
    <source>
        <dbReference type="EMBL" id="CAH2273840.1"/>
    </source>
</evidence>
<reference evidence="2" key="1">
    <citation type="submission" date="2022-03" db="EMBL/GenBank/DDBJ databases">
        <authorList>
            <person name="Alioto T."/>
            <person name="Alioto T."/>
            <person name="Gomez Garrido J."/>
        </authorList>
    </citation>
    <scope>NUCLEOTIDE SEQUENCE</scope>
</reference>
<feature type="region of interest" description="Disordered" evidence="1">
    <location>
        <begin position="233"/>
        <end position="261"/>
    </location>
</feature>
<dbReference type="Proteomes" id="UP001295444">
    <property type="component" value="Chromosome 03"/>
</dbReference>
<evidence type="ECO:0000313" key="3">
    <source>
        <dbReference type="Proteomes" id="UP001295444"/>
    </source>
</evidence>
<name>A0AAD1RLB9_PELCU</name>
<protein>
    <submittedName>
        <fullName evidence="2">Uncharacterized protein</fullName>
    </submittedName>
</protein>
<sequence>MLPTTATTLSIWDNYRRKRENISPLAPATPIEAVRQHIPNFNHKLWLRHGVLTLSQVLQGDSLKPFPDICREFKMPMIANFSYNQLQSWTNLHKPRRHKNPPDPHWFKITEICTKTKPAKKLISLIYTSEHIDTQAKPTSFQENWERDLGYKLTDEKWLDIFQANKKMTLCMSHMELSRKLLYRWKWKQTTAPTIHQCIEAVETNKAYENAARKSRRSEPFWTKAWALWDKTKPADPQDIHKPCDQDNAPPRLEEHVTPTP</sequence>
<gene>
    <name evidence="2" type="ORF">PECUL_23A028689</name>
</gene>
<feature type="compositionally biased region" description="Basic and acidic residues" evidence="1">
    <location>
        <begin position="252"/>
        <end position="261"/>
    </location>
</feature>
<proteinExistence type="predicted"/>
<accession>A0AAD1RLB9</accession>